<dbReference type="Proteomes" id="UP000264330">
    <property type="component" value="Unassembled WGS sequence"/>
</dbReference>
<accession>A0A3D5IYP0</accession>
<dbReference type="EMBL" id="DPMF01000175">
    <property type="protein sequence ID" value="HCV80857.1"/>
    <property type="molecule type" value="Genomic_DNA"/>
</dbReference>
<dbReference type="Pfam" id="PF05096">
    <property type="entry name" value="Glu_cyclase_2"/>
    <property type="match status" value="1"/>
</dbReference>
<dbReference type="GO" id="GO:0016603">
    <property type="term" value="F:glutaminyl-peptide cyclotransferase activity"/>
    <property type="evidence" value="ECO:0007669"/>
    <property type="project" value="InterPro"/>
</dbReference>
<evidence type="ECO:0000313" key="2">
    <source>
        <dbReference type="Proteomes" id="UP000264330"/>
    </source>
</evidence>
<name>A0A3D5IYP0_9FLAO</name>
<evidence type="ECO:0000313" key="1">
    <source>
        <dbReference type="EMBL" id="HCV80857.1"/>
    </source>
</evidence>
<sequence>DLNEVNHVLNGIAYNPHTKQLFVTGKHWDKLFEVKIVEK</sequence>
<feature type="non-terminal residue" evidence="1">
    <location>
        <position position="1"/>
    </location>
</feature>
<gene>
    <name evidence="1" type="ORF">DGQ38_07405</name>
</gene>
<organism evidence="1 2">
    <name type="scientific">Zunongwangia profunda</name>
    <dbReference type="NCBI Taxonomy" id="398743"/>
    <lineage>
        <taxon>Bacteria</taxon>
        <taxon>Pseudomonadati</taxon>
        <taxon>Bacteroidota</taxon>
        <taxon>Flavobacteriia</taxon>
        <taxon>Flavobacteriales</taxon>
        <taxon>Flavobacteriaceae</taxon>
        <taxon>Zunongwangia</taxon>
    </lineage>
</organism>
<dbReference type="InterPro" id="IPR007788">
    <property type="entry name" value="QCT"/>
</dbReference>
<keyword evidence="1" id="KW-0808">Transferase</keyword>
<protein>
    <submittedName>
        <fullName evidence="1">Glutamine cyclotransferase</fullName>
    </submittedName>
</protein>
<reference evidence="1 2" key="1">
    <citation type="journal article" date="2018" name="Nat. Biotechnol.">
        <title>A standardized bacterial taxonomy based on genome phylogeny substantially revises the tree of life.</title>
        <authorList>
            <person name="Parks D.H."/>
            <person name="Chuvochina M."/>
            <person name="Waite D.W."/>
            <person name="Rinke C."/>
            <person name="Skarshewski A."/>
            <person name="Chaumeil P.A."/>
            <person name="Hugenholtz P."/>
        </authorList>
    </citation>
    <scope>NUCLEOTIDE SEQUENCE [LARGE SCALE GENOMIC DNA]</scope>
    <source>
        <strain evidence="1">UBA9359</strain>
    </source>
</reference>
<dbReference type="AlphaFoldDB" id="A0A3D5IYP0"/>
<comment type="caution">
    <text evidence="1">The sequence shown here is derived from an EMBL/GenBank/DDBJ whole genome shotgun (WGS) entry which is preliminary data.</text>
</comment>
<proteinExistence type="predicted"/>